<feature type="region of interest" description="Disordered" evidence="1">
    <location>
        <begin position="33"/>
        <end position="103"/>
    </location>
</feature>
<feature type="compositionally biased region" description="Basic and acidic residues" evidence="1">
    <location>
        <begin position="94"/>
        <end position="103"/>
    </location>
</feature>
<dbReference type="AlphaFoldDB" id="A0ABC8TG04"/>
<gene>
    <name evidence="2" type="ORF">ILEXP_LOCUS37731</name>
</gene>
<feature type="compositionally biased region" description="Low complexity" evidence="1">
    <location>
        <begin position="50"/>
        <end position="76"/>
    </location>
</feature>
<accession>A0ABC8TG04</accession>
<keyword evidence="3" id="KW-1185">Reference proteome</keyword>
<protein>
    <submittedName>
        <fullName evidence="2">Uncharacterized protein</fullName>
    </submittedName>
</protein>
<comment type="caution">
    <text evidence="2">The sequence shown here is derived from an EMBL/GenBank/DDBJ whole genome shotgun (WGS) entry which is preliminary data.</text>
</comment>
<feature type="compositionally biased region" description="Pro residues" evidence="1">
    <location>
        <begin position="77"/>
        <end position="91"/>
    </location>
</feature>
<evidence type="ECO:0000313" key="3">
    <source>
        <dbReference type="Proteomes" id="UP001642360"/>
    </source>
</evidence>
<organism evidence="2 3">
    <name type="scientific">Ilex paraguariensis</name>
    <name type="common">yerba mate</name>
    <dbReference type="NCBI Taxonomy" id="185542"/>
    <lineage>
        <taxon>Eukaryota</taxon>
        <taxon>Viridiplantae</taxon>
        <taxon>Streptophyta</taxon>
        <taxon>Embryophyta</taxon>
        <taxon>Tracheophyta</taxon>
        <taxon>Spermatophyta</taxon>
        <taxon>Magnoliopsida</taxon>
        <taxon>eudicotyledons</taxon>
        <taxon>Gunneridae</taxon>
        <taxon>Pentapetalae</taxon>
        <taxon>asterids</taxon>
        <taxon>campanulids</taxon>
        <taxon>Aquifoliales</taxon>
        <taxon>Aquifoliaceae</taxon>
        <taxon>Ilex</taxon>
    </lineage>
</organism>
<proteinExistence type="predicted"/>
<dbReference type="Proteomes" id="UP001642360">
    <property type="component" value="Unassembled WGS sequence"/>
</dbReference>
<evidence type="ECO:0000313" key="2">
    <source>
        <dbReference type="EMBL" id="CAK9168352.1"/>
    </source>
</evidence>
<reference evidence="2 3" key="1">
    <citation type="submission" date="2024-02" db="EMBL/GenBank/DDBJ databases">
        <authorList>
            <person name="Vignale AGUSTIN F."/>
            <person name="Sosa J E."/>
            <person name="Modenutti C."/>
        </authorList>
    </citation>
    <scope>NUCLEOTIDE SEQUENCE [LARGE SCALE GENOMIC DNA]</scope>
</reference>
<sequence>MNWQKGSTYQATLLRSPDRSIGLGDATRRANIATAKTEDDVEEENLPIQPSYTSSVSPSPSLSAPSHLSNRPLPDLNLPPAPLPKLAPPAPLSAKEEQDLLTKREQVKRELQILLRIGYGRRGRNEKTVEKLPLKSIKGDWY</sequence>
<dbReference type="EMBL" id="CAUOFW020005057">
    <property type="protein sequence ID" value="CAK9168352.1"/>
    <property type="molecule type" value="Genomic_DNA"/>
</dbReference>
<evidence type="ECO:0000256" key="1">
    <source>
        <dbReference type="SAM" id="MobiDB-lite"/>
    </source>
</evidence>
<name>A0ABC8TG04_9AQUA</name>